<evidence type="ECO:0000256" key="9">
    <source>
        <dbReference type="ARBA" id="ARBA00023136"/>
    </source>
</evidence>
<dbReference type="PANTHER" id="PTHR36122:SF2">
    <property type="entry name" value="NICOTINAMIDE RIBOSIDE TRANSPORTER PNUC"/>
    <property type="match status" value="1"/>
</dbReference>
<evidence type="ECO:0000313" key="11">
    <source>
        <dbReference type="EMBL" id="MCA1857643.1"/>
    </source>
</evidence>
<evidence type="ECO:0000256" key="10">
    <source>
        <dbReference type="SAM" id="Phobius"/>
    </source>
</evidence>
<dbReference type="EMBL" id="JAHYBX010000008">
    <property type="protein sequence ID" value="MCA1857643.1"/>
    <property type="molecule type" value="Genomic_DNA"/>
</dbReference>
<evidence type="ECO:0000256" key="5">
    <source>
        <dbReference type="ARBA" id="ARBA00022448"/>
    </source>
</evidence>
<dbReference type="Proteomes" id="UP001198602">
    <property type="component" value="Unassembled WGS sequence"/>
</dbReference>
<keyword evidence="8 10" id="KW-1133">Transmembrane helix</keyword>
<dbReference type="RefSeq" id="WP_225239845.1">
    <property type="nucleotide sequence ID" value="NZ_JAHYBX010000008.1"/>
</dbReference>
<feature type="transmembrane region" description="Helical" evidence="10">
    <location>
        <begin position="161"/>
        <end position="178"/>
    </location>
</feature>
<dbReference type="Pfam" id="PF04973">
    <property type="entry name" value="NMN_transporter"/>
    <property type="match status" value="1"/>
</dbReference>
<dbReference type="NCBIfam" id="TIGR01528">
    <property type="entry name" value="NMN_trans_PnuC"/>
    <property type="match status" value="1"/>
</dbReference>
<keyword evidence="6" id="KW-1003">Cell membrane</keyword>
<evidence type="ECO:0000256" key="6">
    <source>
        <dbReference type="ARBA" id="ARBA00022475"/>
    </source>
</evidence>
<comment type="similarity">
    <text evidence="3">Belongs to the nicotinamide ribonucleoside (NR) uptake permease (TC 4.B.1) family.</text>
</comment>
<keyword evidence="9 10" id="KW-0472">Membrane</keyword>
<evidence type="ECO:0000313" key="12">
    <source>
        <dbReference type="Proteomes" id="UP001198602"/>
    </source>
</evidence>
<feature type="transmembrane region" description="Helical" evidence="10">
    <location>
        <begin position="86"/>
        <end position="105"/>
    </location>
</feature>
<keyword evidence="7 10" id="KW-0812">Transmembrane</keyword>
<keyword evidence="12" id="KW-1185">Reference proteome</keyword>
<reference evidence="11 12" key="1">
    <citation type="submission" date="2021-07" db="EMBL/GenBank/DDBJ databases">
        <title>Characterization of Violacein-producing bacteria and related species.</title>
        <authorList>
            <person name="Wilson H.S."/>
            <person name="De Leon M.E."/>
        </authorList>
    </citation>
    <scope>NUCLEOTIDE SEQUENCE [LARGE SCALE GENOMIC DNA]</scope>
    <source>
        <strain evidence="11 12">HSC-2F05</strain>
    </source>
</reference>
<proteinExistence type="inferred from homology"/>
<feature type="transmembrane region" description="Helical" evidence="10">
    <location>
        <begin position="46"/>
        <end position="65"/>
    </location>
</feature>
<organism evidence="11 12">
    <name type="scientific">Massilia hydrophila</name>
    <dbReference type="NCBI Taxonomy" id="3044279"/>
    <lineage>
        <taxon>Bacteria</taxon>
        <taxon>Pseudomonadati</taxon>
        <taxon>Pseudomonadota</taxon>
        <taxon>Betaproteobacteria</taxon>
        <taxon>Burkholderiales</taxon>
        <taxon>Oxalobacteraceae</taxon>
        <taxon>Telluria group</taxon>
        <taxon>Massilia</taxon>
    </lineage>
</organism>
<sequence length="206" mass="22512">MTPLEIAANACVAVSIFLAGRNSIHTWWTGIAGCTLFGLLFAEHRLYADVLLQVFFVGTSVLGWWRWARGKAGAPLPVTHARPRTLAWMVPAGVAASAAYGALLFYSTDAYAPFVDSAVLVFSVIAQLLMMGRRIESWPVWLLVNTIAVPLYASRGLYLTALLYAAFWVNAIVSWRWWQKLARRQAARGAPATTGAGSVEPARVES</sequence>
<dbReference type="InterPro" id="IPR006419">
    <property type="entry name" value="NMN_transpt_PnuC"/>
</dbReference>
<evidence type="ECO:0000256" key="8">
    <source>
        <dbReference type="ARBA" id="ARBA00022989"/>
    </source>
</evidence>
<evidence type="ECO:0000256" key="2">
    <source>
        <dbReference type="ARBA" id="ARBA00004651"/>
    </source>
</evidence>
<accession>A0ABS7YD63</accession>
<evidence type="ECO:0000256" key="1">
    <source>
        <dbReference type="ARBA" id="ARBA00002672"/>
    </source>
</evidence>
<keyword evidence="5" id="KW-0813">Transport</keyword>
<evidence type="ECO:0000256" key="7">
    <source>
        <dbReference type="ARBA" id="ARBA00022692"/>
    </source>
</evidence>
<protein>
    <recommendedName>
        <fullName evidence="4">Nicotinamide riboside transporter PnuC</fullName>
    </recommendedName>
</protein>
<gene>
    <name evidence="11" type="primary">pnuC</name>
    <name evidence="11" type="ORF">LE190_17145</name>
</gene>
<comment type="function">
    <text evidence="1">Required for nicotinamide riboside transport across the inner membrane.</text>
</comment>
<name>A0ABS7YD63_9BURK</name>
<comment type="subcellular location">
    <subcellularLocation>
        <location evidence="2">Cell membrane</location>
        <topology evidence="2">Multi-pass membrane protein</topology>
    </subcellularLocation>
</comment>
<evidence type="ECO:0000256" key="4">
    <source>
        <dbReference type="ARBA" id="ARBA00017522"/>
    </source>
</evidence>
<evidence type="ECO:0000256" key="3">
    <source>
        <dbReference type="ARBA" id="ARBA00006669"/>
    </source>
</evidence>
<dbReference type="PANTHER" id="PTHR36122">
    <property type="entry name" value="NICOTINAMIDE RIBOSIDE TRANSPORTER PNUC"/>
    <property type="match status" value="1"/>
</dbReference>
<comment type="caution">
    <text evidence="11">The sequence shown here is derived from an EMBL/GenBank/DDBJ whole genome shotgun (WGS) entry which is preliminary data.</text>
</comment>
<feature type="transmembrane region" description="Helical" evidence="10">
    <location>
        <begin position="111"/>
        <end position="131"/>
    </location>
</feature>